<evidence type="ECO:0000256" key="1">
    <source>
        <dbReference type="ARBA" id="ARBA00004141"/>
    </source>
</evidence>
<dbReference type="EMBL" id="BJZR01000019">
    <property type="protein sequence ID" value="GEO91720.1"/>
    <property type="molecule type" value="Genomic_DNA"/>
</dbReference>
<dbReference type="PANTHER" id="PTHR30576:SF10">
    <property type="entry name" value="SLL5057 PROTEIN"/>
    <property type="match status" value="1"/>
</dbReference>
<keyword evidence="5 8" id="KW-1133">Transmembrane helix</keyword>
<evidence type="ECO:0000313" key="11">
    <source>
        <dbReference type="Proteomes" id="UP000321155"/>
    </source>
</evidence>
<feature type="transmembrane region" description="Helical" evidence="8">
    <location>
        <begin position="329"/>
        <end position="350"/>
    </location>
</feature>
<sequence>MLKVQENATAAYLPGAARPADSTGSTRAEAPGTSPTTTGWRRRYVTGMRAVDALAVALALMGTHLIRFQLENAGLDLGPLSVPYWTVGTALALVWWGFLELRGARDVRLIGYGLEETRQVVSATLVLFGALAIVSFAFAIPTARSYVLIALPLGLGLLIGGRFVLRDALAKERAAGESLSRTLLVGRLAGVTELHQSLRRHPMAGFDTAAVYAPTTKRQLPPELRRVELPPNALPAGESPSVDGIVATCRRHGIETVIVSQNVPLSTKEIRHLSWQLADARIRLVMETGLTDIAGPRIHMQQVAGLPLIHVATPKLSRGRALTKRAMDILLSTVALLVLSPVLLALAGIVRAHDKGPALFAQERVGQDGRRFRMLKFRSMRTDAEQVLKELKERNEGAGLLFKMKDDPRVTGPGTWMRRYSLDELPQFLNVLKGDMSLVGPRPPLPQEVAQYEDYVHRRMRVKPGITGLWQVSGRSNLDWEQSVRLDLYYVENWSPIEDMLILGRTLKAVVAKEGAY</sequence>
<organism evidence="10 11">
    <name type="scientific">Kocuria flava</name>
    <dbReference type="NCBI Taxonomy" id="446860"/>
    <lineage>
        <taxon>Bacteria</taxon>
        <taxon>Bacillati</taxon>
        <taxon>Actinomycetota</taxon>
        <taxon>Actinomycetes</taxon>
        <taxon>Micrococcales</taxon>
        <taxon>Micrococcaceae</taxon>
        <taxon>Kocuria</taxon>
    </lineage>
</organism>
<evidence type="ECO:0000256" key="8">
    <source>
        <dbReference type="SAM" id="Phobius"/>
    </source>
</evidence>
<dbReference type="Proteomes" id="UP000321155">
    <property type="component" value="Unassembled WGS sequence"/>
</dbReference>
<feature type="transmembrane region" description="Helical" evidence="8">
    <location>
        <begin position="50"/>
        <end position="70"/>
    </location>
</feature>
<evidence type="ECO:0000313" key="10">
    <source>
        <dbReference type="EMBL" id="GEO91720.1"/>
    </source>
</evidence>
<proteinExistence type="inferred from homology"/>
<name>A0ABQ0XAD3_9MICC</name>
<dbReference type="NCBIfam" id="TIGR03025">
    <property type="entry name" value="EPS_sugtrans"/>
    <property type="match status" value="1"/>
</dbReference>
<dbReference type="Pfam" id="PF02397">
    <property type="entry name" value="Bac_transf"/>
    <property type="match status" value="1"/>
</dbReference>
<comment type="similarity">
    <text evidence="2">Belongs to the bacterial sugar transferase family.</text>
</comment>
<evidence type="ECO:0000256" key="4">
    <source>
        <dbReference type="ARBA" id="ARBA00022692"/>
    </source>
</evidence>
<feature type="transmembrane region" description="Helical" evidence="8">
    <location>
        <begin position="146"/>
        <end position="165"/>
    </location>
</feature>
<evidence type="ECO:0000256" key="6">
    <source>
        <dbReference type="ARBA" id="ARBA00023136"/>
    </source>
</evidence>
<feature type="transmembrane region" description="Helical" evidence="8">
    <location>
        <begin position="120"/>
        <end position="140"/>
    </location>
</feature>
<protein>
    <submittedName>
        <fullName evidence="10">Polyprenyl glycosylphosphotransferase</fullName>
    </submittedName>
</protein>
<dbReference type="PANTHER" id="PTHR30576">
    <property type="entry name" value="COLANIC BIOSYNTHESIS UDP-GLUCOSE LIPID CARRIER TRANSFERASE"/>
    <property type="match status" value="1"/>
</dbReference>
<accession>A0ABQ0XAD3</accession>
<keyword evidence="3" id="KW-0808">Transferase</keyword>
<evidence type="ECO:0000256" key="3">
    <source>
        <dbReference type="ARBA" id="ARBA00022679"/>
    </source>
</evidence>
<gene>
    <name evidence="10" type="ORF">KFL01_10260</name>
</gene>
<feature type="region of interest" description="Disordered" evidence="7">
    <location>
        <begin position="15"/>
        <end position="39"/>
    </location>
</feature>
<dbReference type="InterPro" id="IPR003362">
    <property type="entry name" value="Bact_transf"/>
</dbReference>
<keyword evidence="4 8" id="KW-0812">Transmembrane</keyword>
<evidence type="ECO:0000256" key="5">
    <source>
        <dbReference type="ARBA" id="ARBA00022989"/>
    </source>
</evidence>
<evidence type="ECO:0000259" key="9">
    <source>
        <dbReference type="Pfam" id="PF02397"/>
    </source>
</evidence>
<evidence type="ECO:0000256" key="2">
    <source>
        <dbReference type="ARBA" id="ARBA00006464"/>
    </source>
</evidence>
<dbReference type="RefSeq" id="WP_236945079.1">
    <property type="nucleotide sequence ID" value="NZ_BJZR01000019.1"/>
</dbReference>
<reference evidence="10 11" key="1">
    <citation type="submission" date="2019-07" db="EMBL/GenBank/DDBJ databases">
        <title>Whole genome shotgun sequence of Kocuria flava NBRC 107626.</title>
        <authorList>
            <person name="Hosoyama A."/>
            <person name="Uohara A."/>
            <person name="Ohji S."/>
            <person name="Ichikawa N."/>
        </authorList>
    </citation>
    <scope>NUCLEOTIDE SEQUENCE [LARGE SCALE GENOMIC DNA]</scope>
    <source>
        <strain evidence="10 11">NBRC 107626</strain>
    </source>
</reference>
<comment type="subcellular location">
    <subcellularLocation>
        <location evidence="1">Membrane</location>
        <topology evidence="1">Multi-pass membrane protein</topology>
    </subcellularLocation>
</comment>
<comment type="caution">
    <text evidence="10">The sequence shown here is derived from an EMBL/GenBank/DDBJ whole genome shotgun (WGS) entry which is preliminary data.</text>
</comment>
<feature type="domain" description="Bacterial sugar transferase" evidence="9">
    <location>
        <begin position="324"/>
        <end position="511"/>
    </location>
</feature>
<feature type="transmembrane region" description="Helical" evidence="8">
    <location>
        <begin position="82"/>
        <end position="99"/>
    </location>
</feature>
<dbReference type="InterPro" id="IPR017475">
    <property type="entry name" value="EPS_sugar_tfrase"/>
</dbReference>
<keyword evidence="11" id="KW-1185">Reference proteome</keyword>
<evidence type="ECO:0000256" key="7">
    <source>
        <dbReference type="SAM" id="MobiDB-lite"/>
    </source>
</evidence>
<keyword evidence="6 8" id="KW-0472">Membrane</keyword>